<gene>
    <name evidence="2" type="ORF">GCM10009117_02450</name>
</gene>
<evidence type="ECO:0000259" key="1">
    <source>
        <dbReference type="Pfam" id="PF09722"/>
    </source>
</evidence>
<feature type="domain" description="Antitoxin Xre/MbcA/ParS-like toxin-binding" evidence="1">
    <location>
        <begin position="87"/>
        <end position="136"/>
    </location>
</feature>
<name>A0ABP3XP49_9FLAO</name>
<keyword evidence="3" id="KW-1185">Reference proteome</keyword>
<reference evidence="3" key="1">
    <citation type="journal article" date="2019" name="Int. J. Syst. Evol. Microbiol.">
        <title>The Global Catalogue of Microorganisms (GCM) 10K type strain sequencing project: providing services to taxonomists for standard genome sequencing and annotation.</title>
        <authorList>
            <consortium name="The Broad Institute Genomics Platform"/>
            <consortium name="The Broad Institute Genome Sequencing Center for Infectious Disease"/>
            <person name="Wu L."/>
            <person name="Ma J."/>
        </authorList>
    </citation>
    <scope>NUCLEOTIDE SEQUENCE [LARGE SCALE GENOMIC DNA]</scope>
    <source>
        <strain evidence="3">JCM 16082</strain>
    </source>
</reference>
<comment type="caution">
    <text evidence="2">The sequence shown here is derived from an EMBL/GenBank/DDBJ whole genome shotgun (WGS) entry which is preliminary data.</text>
</comment>
<dbReference type="InterPro" id="IPR024467">
    <property type="entry name" value="Xre/MbcA/ParS-like_toxin-bd"/>
</dbReference>
<protein>
    <recommendedName>
        <fullName evidence="1">Antitoxin Xre/MbcA/ParS-like toxin-binding domain-containing protein</fullName>
    </recommendedName>
</protein>
<dbReference type="Pfam" id="PF09722">
    <property type="entry name" value="Xre_MbcA_ParS_C"/>
    <property type="match status" value="1"/>
</dbReference>
<dbReference type="RefSeq" id="WP_343762749.1">
    <property type="nucleotide sequence ID" value="NZ_BAAAFG010000001.1"/>
</dbReference>
<accession>A0ABP3XP49</accession>
<dbReference type="Proteomes" id="UP001500507">
    <property type="component" value="Unassembled WGS sequence"/>
</dbReference>
<proteinExistence type="predicted"/>
<dbReference type="EMBL" id="BAAAFG010000001">
    <property type="protein sequence ID" value="GAA0871100.1"/>
    <property type="molecule type" value="Genomic_DNA"/>
</dbReference>
<organism evidence="2 3">
    <name type="scientific">Gangjinia marincola</name>
    <dbReference type="NCBI Taxonomy" id="578463"/>
    <lineage>
        <taxon>Bacteria</taxon>
        <taxon>Pseudomonadati</taxon>
        <taxon>Bacteroidota</taxon>
        <taxon>Flavobacteriia</taxon>
        <taxon>Flavobacteriales</taxon>
        <taxon>Flavobacteriaceae</taxon>
        <taxon>Gangjinia</taxon>
    </lineage>
</organism>
<evidence type="ECO:0000313" key="2">
    <source>
        <dbReference type="EMBL" id="GAA0871100.1"/>
    </source>
</evidence>
<sequence length="139" mass="15799">MTAQASIIQLIPEEADPTWIISYLEGEEFTARHVEALKVLSTINVRELAHILGITPKTFTVYTKDATKVKIDTKEHILLLLSLIKKGTTVFGDAKVFHTWLTAPNVFFDRKKPLEFLRTISGIRFVDHRLTAMEYGDNV</sequence>
<evidence type="ECO:0000313" key="3">
    <source>
        <dbReference type="Proteomes" id="UP001500507"/>
    </source>
</evidence>